<dbReference type="Proteomes" id="UP001222027">
    <property type="component" value="Unassembled WGS sequence"/>
</dbReference>
<organism evidence="1 2">
    <name type="scientific">Ensete ventricosum</name>
    <name type="common">Abyssinian banana</name>
    <name type="synonym">Musa ensete</name>
    <dbReference type="NCBI Taxonomy" id="4639"/>
    <lineage>
        <taxon>Eukaryota</taxon>
        <taxon>Viridiplantae</taxon>
        <taxon>Streptophyta</taxon>
        <taxon>Embryophyta</taxon>
        <taxon>Tracheophyta</taxon>
        <taxon>Spermatophyta</taxon>
        <taxon>Magnoliopsida</taxon>
        <taxon>Liliopsida</taxon>
        <taxon>Zingiberales</taxon>
        <taxon>Musaceae</taxon>
        <taxon>Ensete</taxon>
    </lineage>
</organism>
<comment type="caution">
    <text evidence="1">The sequence shown here is derived from an EMBL/GenBank/DDBJ whole genome shotgun (WGS) entry which is preliminary data.</text>
</comment>
<evidence type="ECO:0000313" key="2">
    <source>
        <dbReference type="Proteomes" id="UP001222027"/>
    </source>
</evidence>
<reference evidence="1 2" key="1">
    <citation type="submission" date="2022-12" db="EMBL/GenBank/DDBJ databases">
        <title>Chromosome-scale assembly of the Ensete ventricosum genome.</title>
        <authorList>
            <person name="Dussert Y."/>
            <person name="Stocks J."/>
            <person name="Wendawek A."/>
            <person name="Woldeyes F."/>
            <person name="Nichols R.A."/>
            <person name="Borrell J.S."/>
        </authorList>
    </citation>
    <scope>NUCLEOTIDE SEQUENCE [LARGE SCALE GENOMIC DNA]</scope>
    <source>
        <strain evidence="2">cv. Maze</strain>
        <tissue evidence="1">Seeds</tissue>
    </source>
</reference>
<proteinExistence type="predicted"/>
<accession>A0AAV8RAJ8</accession>
<keyword evidence="2" id="KW-1185">Reference proteome</keyword>
<evidence type="ECO:0000313" key="1">
    <source>
        <dbReference type="EMBL" id="KAJ8494015.1"/>
    </source>
</evidence>
<protein>
    <submittedName>
        <fullName evidence="1">Uncharacterized protein</fullName>
    </submittedName>
</protein>
<dbReference type="AlphaFoldDB" id="A0AAV8RAJ8"/>
<gene>
    <name evidence="1" type="ORF">OPV22_015736</name>
</gene>
<dbReference type="EMBL" id="JAQQAF010000004">
    <property type="protein sequence ID" value="KAJ8494015.1"/>
    <property type="molecule type" value="Genomic_DNA"/>
</dbReference>
<name>A0AAV8RAJ8_ENSVE</name>
<sequence length="149" mass="16368">MCILFILVVSNMKSWPGLMLNMLKKRTNLNFASDLSELQKEYSNASKRSSKPRVRLQADLICCKGYLMISGFMRSNKSGHHSPHKKSAGSLLLIDIKAVPLILAGGQKQFRASVLQELDDWKDRISPCVLGVAVESSSARTGGADISLC</sequence>